<dbReference type="EMBL" id="VFON01000001">
    <property type="protein sequence ID" value="TQL43783.1"/>
    <property type="molecule type" value="Genomic_DNA"/>
</dbReference>
<dbReference type="Proteomes" id="UP000319094">
    <property type="component" value="Unassembled WGS sequence"/>
</dbReference>
<comment type="caution">
    <text evidence="1">The sequence shown here is derived from an EMBL/GenBank/DDBJ whole genome shotgun (WGS) entry which is preliminary data.</text>
</comment>
<dbReference type="STRING" id="55969.SD72_12540"/>
<organism evidence="1 2">
    <name type="scientific">Leucobacter komagatae</name>
    <dbReference type="NCBI Taxonomy" id="55969"/>
    <lineage>
        <taxon>Bacteria</taxon>
        <taxon>Bacillati</taxon>
        <taxon>Actinomycetota</taxon>
        <taxon>Actinomycetes</taxon>
        <taxon>Micrococcales</taxon>
        <taxon>Microbacteriaceae</taxon>
        <taxon>Leucobacter</taxon>
    </lineage>
</organism>
<dbReference type="AlphaFoldDB" id="A0A542Y6R3"/>
<sequence length="147" mass="15840">MAPVGPLGLSGGLGLPAGWAFAGLGRIGPVNLSSERLHKLRADARLERETILEYRVRGGQDPAVAYEEVPELDDFVVAALRDELLEDRGQLAEYGLARLAAQTSGPDADTHRANADRVEFELLREIADSVPELAIAVWRAAGKLDVE</sequence>
<gene>
    <name evidence="1" type="ORF">FB468_1820</name>
</gene>
<name>A0A542Y6R3_9MICO</name>
<reference evidence="1 2" key="1">
    <citation type="submission" date="2019-06" db="EMBL/GenBank/DDBJ databases">
        <title>Sequencing the genomes of 1000 actinobacteria strains.</title>
        <authorList>
            <person name="Klenk H.-P."/>
        </authorList>
    </citation>
    <scope>NUCLEOTIDE SEQUENCE [LARGE SCALE GENOMIC DNA]</scope>
    <source>
        <strain evidence="1 2">DSM 8803</strain>
    </source>
</reference>
<evidence type="ECO:0000313" key="1">
    <source>
        <dbReference type="EMBL" id="TQL43783.1"/>
    </source>
</evidence>
<keyword evidence="2" id="KW-1185">Reference proteome</keyword>
<proteinExistence type="predicted"/>
<protein>
    <submittedName>
        <fullName evidence="1">Uncharacterized protein</fullName>
    </submittedName>
</protein>
<accession>A0A542Y6R3</accession>
<evidence type="ECO:0000313" key="2">
    <source>
        <dbReference type="Proteomes" id="UP000319094"/>
    </source>
</evidence>